<evidence type="ECO:0000256" key="3">
    <source>
        <dbReference type="ARBA" id="ARBA00022729"/>
    </source>
</evidence>
<dbReference type="RefSeq" id="WP_034568174.1">
    <property type="nucleotide sequence ID" value="NZ_JQBS01000001.1"/>
</dbReference>
<dbReference type="PROSITE" id="PS01095">
    <property type="entry name" value="GH18_1"/>
    <property type="match status" value="1"/>
</dbReference>
<proteinExistence type="inferred from homology"/>
<dbReference type="SMART" id="SM00060">
    <property type="entry name" value="FN3"/>
    <property type="match status" value="1"/>
</dbReference>
<dbReference type="InterPro" id="IPR017853">
    <property type="entry name" value="GH"/>
</dbReference>
<dbReference type="PROSITE" id="PS50853">
    <property type="entry name" value="FN3"/>
    <property type="match status" value="1"/>
</dbReference>
<evidence type="ECO:0000256" key="6">
    <source>
        <dbReference type="ARBA" id="ARBA00023295"/>
    </source>
</evidence>
<reference evidence="12 13" key="1">
    <citation type="journal article" date="2015" name="Genome Announc.">
        <title>Expanding the biotechnology potential of lactobacilli through comparative genomics of 213 strains and associated genera.</title>
        <authorList>
            <person name="Sun Z."/>
            <person name="Harris H.M."/>
            <person name="McCann A."/>
            <person name="Guo C."/>
            <person name="Argimon S."/>
            <person name="Zhang W."/>
            <person name="Yang X."/>
            <person name="Jeffery I.B."/>
            <person name="Cooney J.C."/>
            <person name="Kagawa T.F."/>
            <person name="Liu W."/>
            <person name="Song Y."/>
            <person name="Salvetti E."/>
            <person name="Wrobel A."/>
            <person name="Rasinkangas P."/>
            <person name="Parkhill J."/>
            <person name="Rea M.C."/>
            <person name="O'Sullivan O."/>
            <person name="Ritari J."/>
            <person name="Douillard F.P."/>
            <person name="Paul Ross R."/>
            <person name="Yang R."/>
            <person name="Briner A.E."/>
            <person name="Felis G.E."/>
            <person name="de Vos W.M."/>
            <person name="Barrangou R."/>
            <person name="Klaenhammer T.R."/>
            <person name="Caufield P.W."/>
            <person name="Cui Y."/>
            <person name="Zhang H."/>
            <person name="O'Toole P.W."/>
        </authorList>
    </citation>
    <scope>NUCLEOTIDE SEQUENCE [LARGE SCALE GENOMIC DNA]</scope>
    <source>
        <strain evidence="12 13">DSM 20623</strain>
    </source>
</reference>
<keyword evidence="7" id="KW-0624">Polysaccharide degradation</keyword>
<evidence type="ECO:0000256" key="2">
    <source>
        <dbReference type="ARBA" id="ARBA00012729"/>
    </source>
</evidence>
<evidence type="ECO:0000313" key="12">
    <source>
        <dbReference type="EMBL" id="KRN58039.1"/>
    </source>
</evidence>
<dbReference type="InterPro" id="IPR013783">
    <property type="entry name" value="Ig-like_fold"/>
</dbReference>
<dbReference type="Gene3D" id="2.10.10.20">
    <property type="entry name" value="Carbohydrate-binding module superfamily 5/12"/>
    <property type="match status" value="1"/>
</dbReference>
<keyword evidence="5" id="KW-0119">Carbohydrate metabolism</keyword>
<keyword evidence="3 9" id="KW-0732">Signal</keyword>
<dbReference type="InterPro" id="IPR001579">
    <property type="entry name" value="Glyco_hydro_18_chit_AS"/>
</dbReference>
<comment type="caution">
    <text evidence="12">The sequence shown here is derived from an EMBL/GenBank/DDBJ whole genome shotgun (WGS) entry which is preliminary data.</text>
</comment>
<dbReference type="InterPro" id="IPR003961">
    <property type="entry name" value="FN3_dom"/>
</dbReference>
<dbReference type="CDD" id="cd02871">
    <property type="entry name" value="GH18_chitinase_D-like"/>
    <property type="match status" value="1"/>
</dbReference>
<dbReference type="FunFam" id="3.20.20.80:FF:000133">
    <property type="entry name" value="Chitinase C1"/>
    <property type="match status" value="1"/>
</dbReference>
<dbReference type="SUPFAM" id="SSF51445">
    <property type="entry name" value="(Trans)glycosidases"/>
    <property type="match status" value="1"/>
</dbReference>
<evidence type="ECO:0000256" key="5">
    <source>
        <dbReference type="ARBA" id="ARBA00023277"/>
    </source>
</evidence>
<dbReference type="InterPro" id="IPR050542">
    <property type="entry name" value="Glycosyl_Hydrlase18_Chitinase"/>
</dbReference>
<dbReference type="GO" id="GO:0005576">
    <property type="term" value="C:extracellular region"/>
    <property type="evidence" value="ECO:0007669"/>
    <property type="project" value="InterPro"/>
</dbReference>
<dbReference type="EC" id="3.2.1.14" evidence="2"/>
<feature type="signal peptide" evidence="9">
    <location>
        <begin position="1"/>
        <end position="30"/>
    </location>
</feature>
<dbReference type="Pfam" id="PF00041">
    <property type="entry name" value="fn3"/>
    <property type="match status" value="1"/>
</dbReference>
<dbReference type="eggNOG" id="COG3979">
    <property type="taxonomic scope" value="Bacteria"/>
</dbReference>
<feature type="domain" description="GH18" evidence="11">
    <location>
        <begin position="44"/>
        <end position="336"/>
    </location>
</feature>
<dbReference type="PATRIC" id="fig|1449336.4.peg.1324"/>
<dbReference type="GO" id="GO:0000272">
    <property type="term" value="P:polysaccharide catabolic process"/>
    <property type="evidence" value="ECO:0007669"/>
    <property type="project" value="UniProtKB-KW"/>
</dbReference>
<keyword evidence="6 8" id="KW-0326">Glycosidase</keyword>
<dbReference type="PANTHER" id="PTHR45708">
    <property type="entry name" value="ENDOCHITINASE"/>
    <property type="match status" value="1"/>
</dbReference>
<dbReference type="GeneID" id="89589796"/>
<evidence type="ECO:0000256" key="4">
    <source>
        <dbReference type="ARBA" id="ARBA00022801"/>
    </source>
</evidence>
<gene>
    <name evidence="12" type="ORF">IV74_GL001298</name>
</gene>
<evidence type="ECO:0000256" key="1">
    <source>
        <dbReference type="ARBA" id="ARBA00009121"/>
    </source>
</evidence>
<dbReference type="PANTHER" id="PTHR45708:SF49">
    <property type="entry name" value="ENDOCHITINASE"/>
    <property type="match status" value="1"/>
</dbReference>
<dbReference type="Gene3D" id="3.20.20.80">
    <property type="entry name" value="Glycosidases"/>
    <property type="match status" value="1"/>
</dbReference>
<organism evidence="12 13">
    <name type="scientific">Carnobacterium divergens DSM 20623</name>
    <dbReference type="NCBI Taxonomy" id="1449336"/>
    <lineage>
        <taxon>Bacteria</taxon>
        <taxon>Bacillati</taxon>
        <taxon>Bacillota</taxon>
        <taxon>Bacilli</taxon>
        <taxon>Lactobacillales</taxon>
        <taxon>Carnobacteriaceae</taxon>
        <taxon>Carnobacterium</taxon>
    </lineage>
</organism>
<dbReference type="Gene3D" id="2.60.40.10">
    <property type="entry name" value="Immunoglobulins"/>
    <property type="match status" value="1"/>
</dbReference>
<dbReference type="eggNOG" id="COG3469">
    <property type="taxonomic scope" value="Bacteria"/>
</dbReference>
<evidence type="ECO:0000256" key="9">
    <source>
        <dbReference type="SAM" id="SignalP"/>
    </source>
</evidence>
<keyword evidence="4 8" id="KW-0378">Hydrolase</keyword>
<dbReference type="SMART" id="SM00495">
    <property type="entry name" value="ChtBD3"/>
    <property type="match status" value="1"/>
</dbReference>
<evidence type="ECO:0000313" key="13">
    <source>
        <dbReference type="Proteomes" id="UP000051658"/>
    </source>
</evidence>
<dbReference type="FunFam" id="2.60.40.10:FF:001114">
    <property type="entry name" value="Chitinase A1"/>
    <property type="match status" value="1"/>
</dbReference>
<dbReference type="InterPro" id="IPR036116">
    <property type="entry name" value="FN3_sf"/>
</dbReference>
<dbReference type="SUPFAM" id="SSF49265">
    <property type="entry name" value="Fibronectin type III"/>
    <property type="match status" value="1"/>
</dbReference>
<dbReference type="AlphaFoldDB" id="A0A0R2I7P1"/>
<dbReference type="EMBL" id="JQBS01000001">
    <property type="protein sequence ID" value="KRN58039.1"/>
    <property type="molecule type" value="Genomic_DNA"/>
</dbReference>
<sequence>MKKGNLFKKGLILGVTACSLFLVQQLKVNAADDASVMPSIENKQILMGFWHNWQANPNDGYKRGSSAEIALRDTPDAYNVVAVAFMKGEGIPTFKPYKGTDAEFRQQVGELNKAGKPVLISLGGADAHVQLKNGDETAFANELIRLVETYGFDGIDIDLEQAAITAGDNKTVIPKALKIVKAHYKAQNQNFIISMAPEFPYLKPGNAYESYLTSLKDEYDFIAPQLYNQGGDGVWVDEISKWVTQNDDAYKYEFLYYMADSLIHGTRGFLQIPASKLAIGLPANNDAGASGYVKDPQVVYNVFDQLKKDGNPIKGLMTWSINWDLGKDVNGVAYNQGFSKAYDTLINGGGGVADTEKPSAPTNVKASNITANQVQLDWTASTDNIGVTGYQILRDGVVVGTAKGTTYSDSGLKPATSYSYQIKATDRAGNVSLGSASLAVKTIEGPEVPSNEWDATKTYVAGDKVTYKGKGYQAQWWTKGEEPSLATSIVWKAI</sequence>
<dbReference type="GO" id="GO:0008843">
    <property type="term" value="F:endochitinase activity"/>
    <property type="evidence" value="ECO:0007669"/>
    <property type="project" value="UniProtKB-EC"/>
</dbReference>
<dbReference type="Pfam" id="PF02839">
    <property type="entry name" value="CBM_5_12"/>
    <property type="match status" value="1"/>
</dbReference>
<dbReference type="SUPFAM" id="SSF51055">
    <property type="entry name" value="Carbohydrate binding domain"/>
    <property type="match status" value="1"/>
</dbReference>
<dbReference type="InterPro" id="IPR003610">
    <property type="entry name" value="CBM5/12"/>
</dbReference>
<evidence type="ECO:0000256" key="7">
    <source>
        <dbReference type="ARBA" id="ARBA00023326"/>
    </source>
</evidence>
<evidence type="ECO:0000256" key="8">
    <source>
        <dbReference type="RuleBase" id="RU000489"/>
    </source>
</evidence>
<dbReference type="InterPro" id="IPR001223">
    <property type="entry name" value="Glyco_hydro18_cat"/>
</dbReference>
<dbReference type="GO" id="GO:0030246">
    <property type="term" value="F:carbohydrate binding"/>
    <property type="evidence" value="ECO:0007669"/>
    <property type="project" value="InterPro"/>
</dbReference>
<accession>A0A0R2I7P1</accession>
<comment type="similarity">
    <text evidence="1">Belongs to the glycosyl hydrolase 18 family. Chitinase class II subfamily.</text>
</comment>
<keyword evidence="13" id="KW-1185">Reference proteome</keyword>
<name>A0A0R2I7P1_CARDV</name>
<evidence type="ECO:0000259" key="10">
    <source>
        <dbReference type="PROSITE" id="PS50853"/>
    </source>
</evidence>
<dbReference type="InterPro" id="IPR036573">
    <property type="entry name" value="CBM_sf_5/12"/>
</dbReference>
<dbReference type="Proteomes" id="UP000051658">
    <property type="component" value="Unassembled WGS sequence"/>
</dbReference>
<dbReference type="CDD" id="cd00063">
    <property type="entry name" value="FN3"/>
    <property type="match status" value="1"/>
</dbReference>
<dbReference type="Pfam" id="PF00704">
    <property type="entry name" value="Glyco_hydro_18"/>
    <property type="match status" value="1"/>
</dbReference>
<dbReference type="CDD" id="cd12215">
    <property type="entry name" value="ChiC_BD"/>
    <property type="match status" value="1"/>
</dbReference>
<feature type="domain" description="Fibronectin type-III" evidence="10">
    <location>
        <begin position="360"/>
        <end position="445"/>
    </location>
</feature>
<feature type="chain" id="PRO_5006418191" description="chitinase" evidence="9">
    <location>
        <begin position="31"/>
        <end position="494"/>
    </location>
</feature>
<protein>
    <recommendedName>
        <fullName evidence="2">chitinase</fullName>
        <ecNumber evidence="2">3.2.1.14</ecNumber>
    </recommendedName>
</protein>
<dbReference type="PROSITE" id="PS51910">
    <property type="entry name" value="GH18_2"/>
    <property type="match status" value="1"/>
</dbReference>
<evidence type="ECO:0000259" key="11">
    <source>
        <dbReference type="PROSITE" id="PS51910"/>
    </source>
</evidence>